<feature type="compositionally biased region" description="Polar residues" evidence="1">
    <location>
        <begin position="1"/>
        <end position="12"/>
    </location>
</feature>
<reference evidence="2 3" key="1">
    <citation type="submission" date="2020-02" db="EMBL/GenBank/DDBJ databases">
        <authorList>
            <person name="Ma Q."/>
            <person name="Huang Y."/>
            <person name="Song X."/>
            <person name="Pei D."/>
        </authorList>
    </citation>
    <scope>NUCLEOTIDE SEQUENCE [LARGE SCALE GENOMIC DNA]</scope>
    <source>
        <strain evidence="2">Sxm20200214</strain>
        <tissue evidence="2">Leaf</tissue>
    </source>
</reference>
<dbReference type="Proteomes" id="UP000886595">
    <property type="component" value="Unassembled WGS sequence"/>
</dbReference>
<protein>
    <submittedName>
        <fullName evidence="2">Uncharacterized protein</fullName>
    </submittedName>
</protein>
<organism evidence="2 3">
    <name type="scientific">Brassica carinata</name>
    <name type="common">Ethiopian mustard</name>
    <name type="synonym">Abyssinian cabbage</name>
    <dbReference type="NCBI Taxonomy" id="52824"/>
    <lineage>
        <taxon>Eukaryota</taxon>
        <taxon>Viridiplantae</taxon>
        <taxon>Streptophyta</taxon>
        <taxon>Embryophyta</taxon>
        <taxon>Tracheophyta</taxon>
        <taxon>Spermatophyta</taxon>
        <taxon>Magnoliopsida</taxon>
        <taxon>eudicotyledons</taxon>
        <taxon>Gunneridae</taxon>
        <taxon>Pentapetalae</taxon>
        <taxon>rosids</taxon>
        <taxon>malvids</taxon>
        <taxon>Brassicales</taxon>
        <taxon>Brassicaceae</taxon>
        <taxon>Brassiceae</taxon>
        <taxon>Brassica</taxon>
    </lineage>
</organism>
<feature type="region of interest" description="Disordered" evidence="1">
    <location>
        <begin position="1"/>
        <end position="71"/>
    </location>
</feature>
<feature type="compositionally biased region" description="Low complexity" evidence="1">
    <location>
        <begin position="13"/>
        <end position="34"/>
    </location>
</feature>
<proteinExistence type="predicted"/>
<dbReference type="EMBL" id="JAAMPC010000005">
    <property type="protein sequence ID" value="KAG2312495.1"/>
    <property type="molecule type" value="Genomic_DNA"/>
</dbReference>
<sequence>MAASGTVATFKTSVSLPPSSSSSSSQLTHLKSPSKVLNFTSRSRSSFSVSCTIAKPQGPTRSDGPRYDLTL</sequence>
<feature type="compositionally biased region" description="Low complexity" evidence="1">
    <location>
        <begin position="41"/>
        <end position="50"/>
    </location>
</feature>
<comment type="caution">
    <text evidence="2">The sequence shown here is derived from an EMBL/GenBank/DDBJ whole genome shotgun (WGS) entry which is preliminary data.</text>
</comment>
<keyword evidence="3" id="KW-1185">Reference proteome</keyword>
<evidence type="ECO:0000313" key="2">
    <source>
        <dbReference type="EMBL" id="KAG2312495.1"/>
    </source>
</evidence>
<evidence type="ECO:0000313" key="3">
    <source>
        <dbReference type="Proteomes" id="UP000886595"/>
    </source>
</evidence>
<dbReference type="AlphaFoldDB" id="A0A8X7VKE5"/>
<accession>A0A8X7VKE5</accession>
<gene>
    <name evidence="2" type="ORF">Bca52824_024052</name>
</gene>
<name>A0A8X7VKE5_BRACI</name>
<evidence type="ECO:0000256" key="1">
    <source>
        <dbReference type="SAM" id="MobiDB-lite"/>
    </source>
</evidence>